<dbReference type="Proteomes" id="UP001597182">
    <property type="component" value="Unassembled WGS sequence"/>
</dbReference>
<evidence type="ECO:0000256" key="4">
    <source>
        <dbReference type="ARBA" id="ARBA00022989"/>
    </source>
</evidence>
<feature type="transmembrane region" description="Helical" evidence="7">
    <location>
        <begin position="47"/>
        <end position="75"/>
    </location>
</feature>
<keyword evidence="9" id="KW-1185">Reference proteome</keyword>
<evidence type="ECO:0000256" key="2">
    <source>
        <dbReference type="ARBA" id="ARBA00005268"/>
    </source>
</evidence>
<organism evidence="8 9">
    <name type="scientific">Pseudonocardia benzenivorans</name>
    <dbReference type="NCBI Taxonomy" id="228005"/>
    <lineage>
        <taxon>Bacteria</taxon>
        <taxon>Bacillati</taxon>
        <taxon>Actinomycetota</taxon>
        <taxon>Actinomycetes</taxon>
        <taxon>Pseudonocardiales</taxon>
        <taxon>Pseudonocardiaceae</taxon>
        <taxon>Pseudonocardia</taxon>
    </lineage>
</organism>
<accession>A0ABW3VBH3</accession>
<keyword evidence="5 7" id="KW-0472">Membrane</keyword>
<feature type="transmembrane region" description="Helical" evidence="7">
    <location>
        <begin position="187"/>
        <end position="208"/>
    </location>
</feature>
<name>A0ABW3VBH3_9PSEU</name>
<dbReference type="PANTHER" id="PTHR30028">
    <property type="entry name" value="UPF0014 INNER MEMBRANE PROTEIN YBBM-RELATED"/>
    <property type="match status" value="1"/>
</dbReference>
<proteinExistence type="inferred from homology"/>
<reference evidence="9" key="1">
    <citation type="journal article" date="2019" name="Int. J. Syst. Evol. Microbiol.">
        <title>The Global Catalogue of Microorganisms (GCM) 10K type strain sequencing project: providing services to taxonomists for standard genome sequencing and annotation.</title>
        <authorList>
            <consortium name="The Broad Institute Genomics Platform"/>
            <consortium name="The Broad Institute Genome Sequencing Center for Infectious Disease"/>
            <person name="Wu L."/>
            <person name="Ma J."/>
        </authorList>
    </citation>
    <scope>NUCLEOTIDE SEQUENCE [LARGE SCALE GENOMIC DNA]</scope>
    <source>
        <strain evidence="9">CCUG 49018</strain>
    </source>
</reference>
<dbReference type="Pfam" id="PF03649">
    <property type="entry name" value="UPF0014"/>
    <property type="match status" value="1"/>
</dbReference>
<evidence type="ECO:0000313" key="8">
    <source>
        <dbReference type="EMBL" id="MFD1232196.1"/>
    </source>
</evidence>
<sequence>MIGIGWPLAVALVALVAVAVGASLLGHVGTARQSAVAAVRAVLQLGVVSLVILAVVRSWWTTAAFMLLMLGVATWTSARRLTPDRGGLAVGAAILAGALPVLAVVLGSGAVPLTGIAVVPITGIVVGGAMSAASLAGRRALDGLATRHGEYEAALSLGFGVRDAAMIVVRPSGAEALVPALDQTRTVGLVTLPGAFVGVLLGGGSPVAAGAAQVLVLVGLLAAETIAVVVTVELVARDVIRRVRPTTADRRGRRRGSHPRRPGLRRRVTR</sequence>
<feature type="transmembrane region" description="Helical" evidence="7">
    <location>
        <begin position="113"/>
        <end position="137"/>
    </location>
</feature>
<evidence type="ECO:0000256" key="1">
    <source>
        <dbReference type="ARBA" id="ARBA00004141"/>
    </source>
</evidence>
<gene>
    <name evidence="8" type="ORF">ACFQ34_02770</name>
</gene>
<comment type="subcellular location">
    <subcellularLocation>
        <location evidence="1">Membrane</location>
        <topology evidence="1">Multi-pass membrane protein</topology>
    </subcellularLocation>
</comment>
<feature type="transmembrane region" description="Helical" evidence="7">
    <location>
        <begin position="214"/>
        <end position="236"/>
    </location>
</feature>
<feature type="compositionally biased region" description="Basic residues" evidence="6">
    <location>
        <begin position="251"/>
        <end position="270"/>
    </location>
</feature>
<dbReference type="InterPro" id="IPR005226">
    <property type="entry name" value="UPF0014_fam"/>
</dbReference>
<feature type="region of interest" description="Disordered" evidence="6">
    <location>
        <begin position="247"/>
        <end position="270"/>
    </location>
</feature>
<keyword evidence="3 7" id="KW-0812">Transmembrane</keyword>
<evidence type="ECO:0000313" key="9">
    <source>
        <dbReference type="Proteomes" id="UP001597182"/>
    </source>
</evidence>
<dbReference type="PANTHER" id="PTHR30028:SF0">
    <property type="entry name" value="PROTEIN ALUMINUM SENSITIVE 3"/>
    <property type="match status" value="1"/>
</dbReference>
<dbReference type="EMBL" id="JBHTMB010000019">
    <property type="protein sequence ID" value="MFD1232196.1"/>
    <property type="molecule type" value="Genomic_DNA"/>
</dbReference>
<evidence type="ECO:0000256" key="5">
    <source>
        <dbReference type="ARBA" id="ARBA00023136"/>
    </source>
</evidence>
<evidence type="ECO:0000256" key="3">
    <source>
        <dbReference type="ARBA" id="ARBA00022692"/>
    </source>
</evidence>
<comment type="similarity">
    <text evidence="2">Belongs to the UPF0014 family.</text>
</comment>
<protein>
    <submittedName>
        <fullName evidence="8">ABC transporter permease</fullName>
    </submittedName>
</protein>
<evidence type="ECO:0000256" key="6">
    <source>
        <dbReference type="SAM" id="MobiDB-lite"/>
    </source>
</evidence>
<keyword evidence="4 7" id="KW-1133">Transmembrane helix</keyword>
<dbReference type="RefSeq" id="WP_346091271.1">
    <property type="nucleotide sequence ID" value="NZ_BAABKS010000021.1"/>
</dbReference>
<evidence type="ECO:0000256" key="7">
    <source>
        <dbReference type="SAM" id="Phobius"/>
    </source>
</evidence>
<comment type="caution">
    <text evidence="8">The sequence shown here is derived from an EMBL/GenBank/DDBJ whole genome shotgun (WGS) entry which is preliminary data.</text>
</comment>
<feature type="transmembrane region" description="Helical" evidence="7">
    <location>
        <begin position="87"/>
        <end position="107"/>
    </location>
</feature>